<name>A0A2C9K3K4_BIOGL</name>
<dbReference type="VEuPathDB" id="VectorBase:BGLB012525"/>
<feature type="repeat" description="ARM" evidence="2">
    <location>
        <begin position="290"/>
        <end position="334"/>
    </location>
</feature>
<dbReference type="OrthoDB" id="449062at2759"/>
<reference evidence="3" key="2">
    <citation type="submission" date="2013-03" db="EMBL/GenBank/DDBJ databases">
        <title>Sequence assembly of the Biomphalaria glabrata genome version 4.3.</title>
        <authorList>
            <person name="Warren W."/>
            <person name="Wilson R.K."/>
            <person name="Hillier L.W."/>
            <person name="Minx P."/>
        </authorList>
    </citation>
    <scope>NUCLEOTIDE SEQUENCE</scope>
    <source>
        <strain evidence="3">BB02</strain>
    </source>
</reference>
<dbReference type="SUPFAM" id="SSF48371">
    <property type="entry name" value="ARM repeat"/>
    <property type="match status" value="1"/>
</dbReference>
<dbReference type="EnsemblMetazoa" id="BGLB012525-RD">
    <property type="protein sequence ID" value="BGLB012525-PD"/>
    <property type="gene ID" value="BGLB012525"/>
</dbReference>
<dbReference type="Proteomes" id="UP000076420">
    <property type="component" value="Unassembled WGS sequence"/>
</dbReference>
<dbReference type="STRING" id="6526.A0A2C9K3K4"/>
<sequence length="465" mass="51449">MAKHITQKTFDDIVLENMSEFEMEPEEAIQDAVKQFESQGVSLSNIVIDPSLYSSEKGEAQDHPVITAVKTLSASLNDSNDSIIVSSLNTIHAECDIDLARRCLAGSHGAYACVLQAMKRYRDTPDYLVSALSVFCSLVNGQPDLMDSEGYDFLISLVKQYKANTQILELTIRAVRLNSVKHEGNRQEFIERELIILLTELLTLHKPHAEMIKEVAICLRSLTLDDDVRVPFGKAHENAKTIVTEGEALKAILELCEEHMNTPSVLAELFLTLGCLAVRDEFCHEVLVRGGVRFIVNAFKNSINDKTIVRQALTVLKVLAGNDEVKHEIAKLGGVELAVTAMITHAKSASIAEAVCKVLTAITLRNAENCQKVVECEGHQHIVQAMRLHPGDVGVQKNACMALRNLVSRSKEFTDQILSLGTERLLNEAMTRHEAAQDEAKAALRDLGCKVELKELWKGERGTIQ</sequence>
<evidence type="ECO:0000313" key="3">
    <source>
        <dbReference type="EnsemblMetazoa" id="BGLB012525-PB"/>
    </source>
</evidence>
<evidence type="ECO:0000256" key="1">
    <source>
        <dbReference type="ARBA" id="ARBA00022737"/>
    </source>
</evidence>
<proteinExistence type="predicted"/>
<dbReference type="EnsemblMetazoa" id="BGLB012525-RC">
    <property type="protein sequence ID" value="BGLB012525-PC"/>
    <property type="gene ID" value="BGLB012525"/>
</dbReference>
<evidence type="ECO:0000313" key="4">
    <source>
        <dbReference type="Proteomes" id="UP000076420"/>
    </source>
</evidence>
<dbReference type="PROSITE" id="PS50176">
    <property type="entry name" value="ARM_REPEAT"/>
    <property type="match status" value="1"/>
</dbReference>
<dbReference type="InterPro" id="IPR011989">
    <property type="entry name" value="ARM-like"/>
</dbReference>
<dbReference type="KEGG" id="bgt:106079907"/>
<protein>
    <recommendedName>
        <fullName evidence="5">Armadillo repeat-containing domain-containing protein</fullName>
    </recommendedName>
</protein>
<evidence type="ECO:0008006" key="5">
    <source>
        <dbReference type="Google" id="ProtNLM"/>
    </source>
</evidence>
<dbReference type="Gene3D" id="1.25.10.10">
    <property type="entry name" value="Leucine-rich Repeat Variant"/>
    <property type="match status" value="2"/>
</dbReference>
<dbReference type="PANTHER" id="PTHR22895">
    <property type="entry name" value="ARMADILLO REPEAT-CONTAINING PROTEIN 6"/>
    <property type="match status" value="1"/>
</dbReference>
<gene>
    <name evidence="3" type="primary">106079907</name>
</gene>
<organism evidence="3 4">
    <name type="scientific">Biomphalaria glabrata</name>
    <name type="common">Bloodfluke planorb</name>
    <name type="synonym">Freshwater snail</name>
    <dbReference type="NCBI Taxonomy" id="6526"/>
    <lineage>
        <taxon>Eukaryota</taxon>
        <taxon>Metazoa</taxon>
        <taxon>Spiralia</taxon>
        <taxon>Lophotrochozoa</taxon>
        <taxon>Mollusca</taxon>
        <taxon>Gastropoda</taxon>
        <taxon>Heterobranchia</taxon>
        <taxon>Euthyneura</taxon>
        <taxon>Panpulmonata</taxon>
        <taxon>Hygrophila</taxon>
        <taxon>Lymnaeoidea</taxon>
        <taxon>Planorbidae</taxon>
        <taxon>Biomphalaria</taxon>
    </lineage>
</organism>
<keyword evidence="1" id="KW-0677">Repeat</keyword>
<evidence type="ECO:0000256" key="2">
    <source>
        <dbReference type="PROSITE-ProRule" id="PRU00259"/>
    </source>
</evidence>
<accession>A0A2C9K3K4</accession>
<dbReference type="RefSeq" id="XP_013096623.2">
    <property type="nucleotide sequence ID" value="XM_013241169.2"/>
</dbReference>
<dbReference type="RefSeq" id="XP_013096625.2">
    <property type="nucleotide sequence ID" value="XM_013241171.2"/>
</dbReference>
<dbReference type="VEuPathDB" id="VectorBase:BGLAX_029998"/>
<dbReference type="PANTHER" id="PTHR22895:SF0">
    <property type="entry name" value="ARMADILLO REPEAT-CONTAINING PROTEIN 6"/>
    <property type="match status" value="1"/>
</dbReference>
<reference evidence="3" key="1">
    <citation type="journal article" date="2004" name="J. Parasitol.">
        <title>The mitochondrial genome of Biomphalaria glabrata (Gastropoda: Basommatophora), intermediate host of Schistosoma mansoni.</title>
        <authorList>
            <person name="DeJong R.J."/>
            <person name="Emery A.M."/>
            <person name="Adema C.M."/>
        </authorList>
    </citation>
    <scope>NUCLEOTIDE SEQUENCE</scope>
    <source>
        <strain evidence="3">BB02</strain>
    </source>
</reference>
<dbReference type="EnsemblMetazoa" id="BGLB012525-RB">
    <property type="protein sequence ID" value="BGLB012525-PB"/>
    <property type="gene ID" value="BGLB012525"/>
</dbReference>
<dbReference type="InterPro" id="IPR016024">
    <property type="entry name" value="ARM-type_fold"/>
</dbReference>
<reference evidence="3" key="3">
    <citation type="submission" date="2020-05" db="UniProtKB">
        <authorList>
            <consortium name="EnsemblMetazoa"/>
        </authorList>
    </citation>
    <scope>IDENTIFICATION</scope>
    <source>
        <strain evidence="3">BB02</strain>
    </source>
</reference>
<dbReference type="InterPro" id="IPR000225">
    <property type="entry name" value="Armadillo"/>
</dbReference>
<dbReference type="SMART" id="SM00185">
    <property type="entry name" value="ARM"/>
    <property type="match status" value="4"/>
</dbReference>
<dbReference type="GO" id="GO:0002244">
    <property type="term" value="P:hematopoietic progenitor cell differentiation"/>
    <property type="evidence" value="ECO:0007669"/>
    <property type="project" value="TreeGrafter"/>
</dbReference>
<dbReference type="AlphaFoldDB" id="A0A2C9K3K4"/>